<organism evidence="3 4">
    <name type="scientific">Kineosphaera limosa NBRC 100340</name>
    <dbReference type="NCBI Taxonomy" id="1184609"/>
    <lineage>
        <taxon>Bacteria</taxon>
        <taxon>Bacillati</taxon>
        <taxon>Actinomycetota</taxon>
        <taxon>Actinomycetes</taxon>
        <taxon>Micrococcales</taxon>
        <taxon>Dermatophilaceae</taxon>
        <taxon>Kineosphaera</taxon>
    </lineage>
</organism>
<dbReference type="eggNOG" id="COG3540">
    <property type="taxonomic scope" value="Bacteria"/>
</dbReference>
<dbReference type="RefSeq" id="WP_006592456.1">
    <property type="nucleotide sequence ID" value="NZ_BAHD01000029.1"/>
</dbReference>
<dbReference type="Pfam" id="PF25077">
    <property type="entry name" value="DUF7800"/>
    <property type="match status" value="1"/>
</dbReference>
<accession>K6XAT7</accession>
<dbReference type="Pfam" id="PF09423">
    <property type="entry name" value="PhoD"/>
    <property type="match status" value="1"/>
</dbReference>
<evidence type="ECO:0000313" key="4">
    <source>
        <dbReference type="Proteomes" id="UP000008366"/>
    </source>
</evidence>
<evidence type="ECO:0000259" key="1">
    <source>
        <dbReference type="Pfam" id="PF09423"/>
    </source>
</evidence>
<protein>
    <submittedName>
        <fullName evidence="3">Uncharacterized protein</fullName>
    </submittedName>
</protein>
<dbReference type="InterPro" id="IPR018946">
    <property type="entry name" value="PhoD-like_MPP"/>
</dbReference>
<dbReference type="Gene3D" id="3.60.21.70">
    <property type="entry name" value="PhoD-like phosphatase"/>
    <property type="match status" value="1"/>
</dbReference>
<feature type="domain" description="PhoD-like phosphatase metallophosphatase" evidence="1">
    <location>
        <begin position="154"/>
        <end position="275"/>
    </location>
</feature>
<dbReference type="Proteomes" id="UP000008366">
    <property type="component" value="Unassembled WGS sequence"/>
</dbReference>
<evidence type="ECO:0000313" key="3">
    <source>
        <dbReference type="EMBL" id="GAB95924.1"/>
    </source>
</evidence>
<gene>
    <name evidence="3" type="ORF">KILIM_029_00340</name>
</gene>
<dbReference type="InterPro" id="IPR056702">
    <property type="entry name" value="DUF7800"/>
</dbReference>
<feature type="domain" description="DUF7800" evidence="2">
    <location>
        <begin position="4"/>
        <end position="108"/>
    </location>
</feature>
<keyword evidence="4" id="KW-1185">Reference proteome</keyword>
<dbReference type="AlphaFoldDB" id="K6XAT7"/>
<comment type="caution">
    <text evidence="3">The sequence shown here is derived from an EMBL/GenBank/DDBJ whole genome shotgun (WGS) entry which is preliminary data.</text>
</comment>
<dbReference type="EMBL" id="BAHD01000029">
    <property type="protein sequence ID" value="GAB95924.1"/>
    <property type="molecule type" value="Genomic_DNA"/>
</dbReference>
<proteinExistence type="predicted"/>
<reference evidence="3 4" key="1">
    <citation type="submission" date="2012-08" db="EMBL/GenBank/DDBJ databases">
        <title>Whole genome shotgun sequence of Kineosphaera limosa NBRC 100340.</title>
        <authorList>
            <person name="Yoshida I."/>
            <person name="Isaki S."/>
            <person name="Hosoyama A."/>
            <person name="Tsuchikane K."/>
            <person name="Katsumata H."/>
            <person name="Ando Y."/>
            <person name="Ohji S."/>
            <person name="Hamada M."/>
            <person name="Tamura T."/>
            <person name="Yamazoe A."/>
            <person name="Yamazaki S."/>
            <person name="Fujita N."/>
        </authorList>
    </citation>
    <scope>NUCLEOTIDE SEQUENCE [LARGE SCALE GENOMIC DNA]</scope>
    <source>
        <strain evidence="3 4">NBRC 100340</strain>
    </source>
</reference>
<name>K6XAT7_9MICO</name>
<dbReference type="PANTHER" id="PTHR37031">
    <property type="entry name" value="METALLOPHOSPHATASE BINDING DOMAIN PROTEIN"/>
    <property type="match status" value="1"/>
</dbReference>
<dbReference type="STRING" id="1184609.KILIM_029_00340"/>
<sequence length="591" mass="66304">MSDPRLLLGPVLRYVDRHDATIWVETDRPCTVTVTVEPDPATGSDAGDAEGSARDRVVTENTWSVHGHHYALVQIRGLPAASVLPYRVHLDETPVWPEPESNRPPSVIRTLVGGKLRLAFGSCRRVAPFDEEGLAEFGADALAALAETMRHTPHERWPDALFMVGDQIYADEPSPELVDRLRSAHDPVPSGWEEVAGEVWDFEEYTWLYHESWTPEPVRWLLSTVPSCMLLDDHDLRDDWNTSAAWRERVTQEPWWRDRVVGAFGSYWIYQHLGNLSPTYLDRDELFAALRAGGDEAAHTAELDEFAWAADAQIDSTRWSFVRDFRDADDDDAGIVRLVAIDCRASRQLTNGPRAMVDDHEWDWVQAQALGRREHGTITHLLLGSTLPVLLPRGIHHVEGWNEAVAEGTHGRLAPILGERLRQFIDLEHWAAFRRSFGHFVELLRQVVASPQPPAGVLILSGDVHCSYVARAYLADTEHPGTVIEQLTMSPFRNPLPRALRWANSIVDYRLPLGVLRRMSRWVGVPDTGLDWNIDYGPNFANGVMTLVFDGRDARLEVDRAEHSHGVQHLARVADLPLCGRAVTGSATGQG</sequence>
<dbReference type="InterPro" id="IPR038607">
    <property type="entry name" value="PhoD-like_sf"/>
</dbReference>
<dbReference type="PANTHER" id="PTHR37031:SF2">
    <property type="entry name" value="PHOD-LIKE PHOSPHATASE METALLOPHOSPHATASE DOMAIN-CONTAINING PROTEIN"/>
    <property type="match status" value="1"/>
</dbReference>
<evidence type="ECO:0000259" key="2">
    <source>
        <dbReference type="Pfam" id="PF25077"/>
    </source>
</evidence>